<gene>
    <name evidence="2" type="ORF">PLOB_00036453</name>
</gene>
<dbReference type="PANTHER" id="PTHR14659">
    <property type="entry name" value="ALPHA- AND GAMMA-ADAPTIN-BINDING PROTEIN P34"/>
    <property type="match status" value="1"/>
</dbReference>
<dbReference type="Gene3D" id="3.40.50.11960">
    <property type="match status" value="1"/>
</dbReference>
<dbReference type="Pfam" id="PF10199">
    <property type="entry name" value="Adaptin_binding"/>
    <property type="match status" value="1"/>
</dbReference>
<keyword evidence="3" id="KW-1185">Reference proteome</keyword>
<comment type="caution">
    <text evidence="2">The sequence shown here is derived from an EMBL/GenBank/DDBJ whole genome shotgun (WGS) entry which is preliminary data.</text>
</comment>
<accession>A0ABN8P6M8</accession>
<name>A0ABN8P6M8_9CNID</name>
<evidence type="ECO:0000313" key="2">
    <source>
        <dbReference type="EMBL" id="CAH3132178.1"/>
    </source>
</evidence>
<sequence length="309" mass="34258">MADVGRVLVVSCSSFLSPEDIINAMCNKKHPEPTQLSDSLTSYLWKIENKYYTADVHLCACSVSSLPPQCEFAGNMNFQSVIITFDQKEKSSFEEVASWLSYIESKDPSVLLLINSGKGELDNGGVSKAEVVKWCLDNSFELINMICEEDEEDDEEDDFREKTGIDRVIEALQCAEWPNMEMRESQSHRAVKVSSNDQEAVNKEDNSKQRSKNDGASKNPTSSLAASDKPQAFAQPADDLELLSNLASDGAENESFEELFQKLAAMKERASSLPAEERKDYAERVAIAFWRAMGGSEDEIAGLGEDSDS</sequence>
<dbReference type="PANTHER" id="PTHR14659:SF1">
    <property type="entry name" value="ALPHA- AND GAMMA-ADAPTIN-BINDING PROTEIN P34"/>
    <property type="match status" value="1"/>
</dbReference>
<dbReference type="Proteomes" id="UP001159405">
    <property type="component" value="Unassembled WGS sequence"/>
</dbReference>
<dbReference type="InterPro" id="IPR019341">
    <property type="entry name" value="Alpha/Gamma-adaptin-bd_p34"/>
</dbReference>
<protein>
    <recommendedName>
        <fullName evidence="4">Alpha-and gamma-adaptin-binding protein p34</fullName>
    </recommendedName>
</protein>
<feature type="compositionally biased region" description="Basic and acidic residues" evidence="1">
    <location>
        <begin position="200"/>
        <end position="215"/>
    </location>
</feature>
<evidence type="ECO:0008006" key="4">
    <source>
        <dbReference type="Google" id="ProtNLM"/>
    </source>
</evidence>
<proteinExistence type="predicted"/>
<evidence type="ECO:0000256" key="1">
    <source>
        <dbReference type="SAM" id="MobiDB-lite"/>
    </source>
</evidence>
<feature type="compositionally biased region" description="Polar residues" evidence="1">
    <location>
        <begin position="216"/>
        <end position="225"/>
    </location>
</feature>
<organism evidence="2 3">
    <name type="scientific">Porites lobata</name>
    <dbReference type="NCBI Taxonomy" id="104759"/>
    <lineage>
        <taxon>Eukaryota</taxon>
        <taxon>Metazoa</taxon>
        <taxon>Cnidaria</taxon>
        <taxon>Anthozoa</taxon>
        <taxon>Hexacorallia</taxon>
        <taxon>Scleractinia</taxon>
        <taxon>Fungiina</taxon>
        <taxon>Poritidae</taxon>
        <taxon>Porites</taxon>
    </lineage>
</organism>
<dbReference type="EMBL" id="CALNXK010000050">
    <property type="protein sequence ID" value="CAH3132178.1"/>
    <property type="molecule type" value="Genomic_DNA"/>
</dbReference>
<feature type="region of interest" description="Disordered" evidence="1">
    <location>
        <begin position="183"/>
        <end position="231"/>
    </location>
</feature>
<reference evidence="2 3" key="1">
    <citation type="submission" date="2022-05" db="EMBL/GenBank/DDBJ databases">
        <authorList>
            <consortium name="Genoscope - CEA"/>
            <person name="William W."/>
        </authorList>
    </citation>
    <scope>NUCLEOTIDE SEQUENCE [LARGE SCALE GENOMIC DNA]</scope>
</reference>
<evidence type="ECO:0000313" key="3">
    <source>
        <dbReference type="Proteomes" id="UP001159405"/>
    </source>
</evidence>